<accession>A0ABX6P870</accession>
<protein>
    <submittedName>
        <fullName evidence="2">Acyl dehydratase</fullName>
    </submittedName>
</protein>
<organism evidence="2 3">
    <name type="scientific">Ramlibacter terrae</name>
    <dbReference type="NCBI Taxonomy" id="2732511"/>
    <lineage>
        <taxon>Bacteria</taxon>
        <taxon>Pseudomonadati</taxon>
        <taxon>Pseudomonadota</taxon>
        <taxon>Betaproteobacteria</taxon>
        <taxon>Burkholderiales</taxon>
        <taxon>Comamonadaceae</taxon>
        <taxon>Ramlibacter</taxon>
    </lineage>
</organism>
<dbReference type="Proteomes" id="UP000500826">
    <property type="component" value="Chromosome"/>
</dbReference>
<keyword evidence="3" id="KW-1185">Reference proteome</keyword>
<name>A0ABX6P870_9BURK</name>
<sequence length="163" mass="17891">MTAPAGHQPAAPRGRYFEDFTVGEVLRTGRRTITSTDIVNFACLSGDFNDVHTNHEYARQTPFGEPIAHGPLVFAVAAGLNYASGINDGTLLALMGIDNWRMKLPVKHGDTIHVESLVAALQESKSRPDAGIVTFDRSFVNQRGEAVQEMRITILYRRRPAAV</sequence>
<proteinExistence type="predicted"/>
<evidence type="ECO:0000259" key="1">
    <source>
        <dbReference type="Pfam" id="PF01575"/>
    </source>
</evidence>
<dbReference type="SUPFAM" id="SSF54637">
    <property type="entry name" value="Thioesterase/thiol ester dehydrase-isomerase"/>
    <property type="match status" value="1"/>
</dbReference>
<dbReference type="Pfam" id="PF01575">
    <property type="entry name" value="MaoC_dehydratas"/>
    <property type="match status" value="1"/>
</dbReference>
<dbReference type="InterPro" id="IPR029069">
    <property type="entry name" value="HotDog_dom_sf"/>
</dbReference>
<gene>
    <name evidence="2" type="ORF">HK414_22215</name>
</gene>
<feature type="domain" description="MaoC-like" evidence="1">
    <location>
        <begin position="22"/>
        <end position="125"/>
    </location>
</feature>
<dbReference type="InterPro" id="IPR002539">
    <property type="entry name" value="MaoC-like_dom"/>
</dbReference>
<dbReference type="PANTHER" id="PTHR43664:SF1">
    <property type="entry name" value="BETA-METHYLMALYL-COA DEHYDRATASE"/>
    <property type="match status" value="1"/>
</dbReference>
<evidence type="ECO:0000313" key="2">
    <source>
        <dbReference type="EMBL" id="QJW85171.1"/>
    </source>
</evidence>
<dbReference type="EMBL" id="CP053418">
    <property type="protein sequence ID" value="QJW85171.1"/>
    <property type="molecule type" value="Genomic_DNA"/>
</dbReference>
<dbReference type="InterPro" id="IPR052342">
    <property type="entry name" value="MCH/BMMD"/>
</dbReference>
<dbReference type="Gene3D" id="3.10.129.10">
    <property type="entry name" value="Hotdog Thioesterase"/>
    <property type="match status" value="1"/>
</dbReference>
<reference evidence="2 3" key="1">
    <citation type="submission" date="2020-05" db="EMBL/GenBank/DDBJ databases">
        <title>Ramlibacter rhizophilus sp. nov., isolated from rhizosphere soil of national flower Mugunghwa from South Korea.</title>
        <authorList>
            <person name="Zheng-Fei Y."/>
            <person name="Huan T."/>
        </authorList>
    </citation>
    <scope>NUCLEOTIDE SEQUENCE [LARGE SCALE GENOMIC DNA]</scope>
    <source>
        <strain evidence="2 3">H242</strain>
    </source>
</reference>
<dbReference type="PANTHER" id="PTHR43664">
    <property type="entry name" value="MONOAMINE OXIDASE-RELATED"/>
    <property type="match status" value="1"/>
</dbReference>
<evidence type="ECO:0000313" key="3">
    <source>
        <dbReference type="Proteomes" id="UP000500826"/>
    </source>
</evidence>